<keyword evidence="2" id="KW-1185">Reference proteome</keyword>
<evidence type="ECO:0000313" key="2">
    <source>
        <dbReference type="Proteomes" id="UP000522081"/>
    </source>
</evidence>
<sequence>MDAERKQKLIRLFETLERAERVFSTTGQEPDPAVRNSQVGAILEIFGALDELGEGGLKDEFANALEALTSQDEPQPLEELYLERLIWVSVAYQEGWTAEKFFANSSVITDHPYIELPGQPGMESALVIAGIMAQRQWGLEPVGLEGMRSWLRRLREREKADRSRFARWNRDTQQYEKFTGTYQLEEFHLPEKPGKPKR</sequence>
<gene>
    <name evidence="1" type="ORF">FHS75_001741</name>
</gene>
<reference evidence="1 2" key="1">
    <citation type="submission" date="2020-07" db="EMBL/GenBank/DDBJ databases">
        <title>Genomic Encyclopedia of Type Strains, Phase IV (KMG-IV): sequencing the most valuable type-strain genomes for metagenomic binning, comparative biology and taxonomic classification.</title>
        <authorList>
            <person name="Goeker M."/>
        </authorList>
    </citation>
    <scope>NUCLEOTIDE SEQUENCE [LARGE SCALE GENOMIC DNA]</scope>
    <source>
        <strain evidence="1 2">DSM 29043</strain>
    </source>
</reference>
<proteinExistence type="predicted"/>
<dbReference type="Proteomes" id="UP000522081">
    <property type="component" value="Unassembled WGS sequence"/>
</dbReference>
<comment type="caution">
    <text evidence="1">The sequence shown here is derived from an EMBL/GenBank/DDBJ whole genome shotgun (WGS) entry which is preliminary data.</text>
</comment>
<evidence type="ECO:0000313" key="1">
    <source>
        <dbReference type="EMBL" id="NYH95422.1"/>
    </source>
</evidence>
<dbReference type="AlphaFoldDB" id="A0A7Z0BVQ7"/>
<accession>A0A7Z0BVQ7</accession>
<dbReference type="RefSeq" id="WP_179407274.1">
    <property type="nucleotide sequence ID" value="NZ_BMGF01000002.1"/>
</dbReference>
<organism evidence="1 2">
    <name type="scientific">Novosphingobium marinum</name>
    <dbReference type="NCBI Taxonomy" id="1514948"/>
    <lineage>
        <taxon>Bacteria</taxon>
        <taxon>Pseudomonadati</taxon>
        <taxon>Pseudomonadota</taxon>
        <taxon>Alphaproteobacteria</taxon>
        <taxon>Sphingomonadales</taxon>
        <taxon>Sphingomonadaceae</taxon>
        <taxon>Novosphingobium</taxon>
    </lineage>
</organism>
<dbReference type="EMBL" id="JACBZF010000002">
    <property type="protein sequence ID" value="NYH95422.1"/>
    <property type="molecule type" value="Genomic_DNA"/>
</dbReference>
<protein>
    <submittedName>
        <fullName evidence="1">Uncharacterized protein</fullName>
    </submittedName>
</protein>
<name>A0A7Z0BVQ7_9SPHN</name>